<sequence>MNERLRIIPRWIVRHPLTVLVVAFAFVALGVSQAVKLRIDTNIATLLPPDFDSVQALNKLQQAVGAETTVDVAITSPDFEANLAFAEDFIPRMMELQGVSGDPYFSRYDFRRDVRFVTENALYFATFDELDRLEDFLRQTASQVRSTTDPLRMDLFGDEADAFQQQRQQEQDELRADLAQLALTEYTMSPDSTTLVVRFYPTGSKTDIGFVEQLYADVDELVIRMQPGRYHPEMVVTPAGQILKQAVEVRSITSDVQNSFGGGVLAVVLTVVLYFLYKSVQARTGGRLVWRVVAVELLRTPVTALLLTVPLLISLSWTAGVAGAAFGTLNLMTSTLGLVLFGLGIDYGIHFYARYAEERGAGRGVSDAVEETFVSTGQGIAVSAFTTAFALFVLQIADFRGFSEFGLIGGMGIVFALISMLFVLPALLSIAERVGALNLRSRGEASAYEPDVRFPFSRTVVSVCLGITALCVLAVPDVRFEYNFSNLEPEYPDYERRAQALTPALGQSERRNPAYILLDDPQDVRSVTAALKRLAERDSMILAVESLQERFPTDPETTRRKLDRLAEVREVLQDPFLAADTTGQIQRLREAASATTPIPLDSVPAFITRPFMTREGTVGNFVIVFPRGKLSDGRRSIRFGELIGQVTTPDGGEFFAASTQLVAADMLKLMQEESQLMVGVTFVLVFVLVFVSFRSLRWTLVAVTPLAVGLVWMLGAMVLLDVQLTFYNLVVLPTVLGIGNDGGVHLTHRYREEGRGSIRRVLRSTGEHVTMGALTNLIGFGGLLVSNHPGLRSIGVLAVVGIGTTLVATLAFFPALLQVAEDNRWLEPRPRRKRHDVGDPDALRHPVFKLHAPSESTK</sequence>
<keyword evidence="3 7" id="KW-0812">Transmembrane</keyword>
<dbReference type="Gene3D" id="1.20.1640.10">
    <property type="entry name" value="Multidrug efflux transporter AcrB transmembrane domain"/>
    <property type="match status" value="2"/>
</dbReference>
<dbReference type="Proteomes" id="UP001267426">
    <property type="component" value="Unassembled WGS sequence"/>
</dbReference>
<dbReference type="PANTHER" id="PTHR33406">
    <property type="entry name" value="MEMBRANE PROTEIN MJ1562-RELATED"/>
    <property type="match status" value="1"/>
</dbReference>
<feature type="transmembrane region" description="Helical" evidence="7">
    <location>
        <begin position="726"/>
        <end position="747"/>
    </location>
</feature>
<comment type="caution">
    <text evidence="9">The sequence shown here is derived from an EMBL/GenBank/DDBJ whole genome shotgun (WGS) entry which is preliminary data.</text>
</comment>
<evidence type="ECO:0000259" key="8">
    <source>
        <dbReference type="PROSITE" id="PS50156"/>
    </source>
</evidence>
<feature type="domain" description="SSD" evidence="8">
    <location>
        <begin position="706"/>
        <end position="819"/>
    </location>
</feature>
<dbReference type="SUPFAM" id="SSF82866">
    <property type="entry name" value="Multidrug efflux transporter AcrB transmembrane domain"/>
    <property type="match status" value="2"/>
</dbReference>
<dbReference type="EMBL" id="JAVRHT010000001">
    <property type="protein sequence ID" value="MDT0630180.1"/>
    <property type="molecule type" value="Genomic_DNA"/>
</dbReference>
<feature type="transmembrane region" description="Helical" evidence="7">
    <location>
        <begin position="260"/>
        <end position="277"/>
    </location>
</feature>
<organism evidence="9 10">
    <name type="scientific">Rubrivirga litoralis</name>
    <dbReference type="NCBI Taxonomy" id="3075598"/>
    <lineage>
        <taxon>Bacteria</taxon>
        <taxon>Pseudomonadati</taxon>
        <taxon>Rhodothermota</taxon>
        <taxon>Rhodothermia</taxon>
        <taxon>Rhodothermales</taxon>
        <taxon>Rubricoccaceae</taxon>
        <taxon>Rubrivirga</taxon>
    </lineage>
</organism>
<dbReference type="InterPro" id="IPR000731">
    <property type="entry name" value="SSD"/>
</dbReference>
<evidence type="ECO:0000256" key="2">
    <source>
        <dbReference type="ARBA" id="ARBA00022475"/>
    </source>
</evidence>
<dbReference type="PROSITE" id="PS50156">
    <property type="entry name" value="SSD"/>
    <property type="match status" value="2"/>
</dbReference>
<evidence type="ECO:0000256" key="1">
    <source>
        <dbReference type="ARBA" id="ARBA00004651"/>
    </source>
</evidence>
<evidence type="ECO:0000256" key="6">
    <source>
        <dbReference type="SAM" id="MobiDB-lite"/>
    </source>
</evidence>
<feature type="transmembrane region" description="Helical" evidence="7">
    <location>
        <begin position="452"/>
        <end position="475"/>
    </location>
</feature>
<feature type="transmembrane region" description="Helical" evidence="7">
    <location>
        <begin position="373"/>
        <end position="396"/>
    </location>
</feature>
<evidence type="ECO:0000256" key="4">
    <source>
        <dbReference type="ARBA" id="ARBA00022989"/>
    </source>
</evidence>
<feature type="transmembrane region" description="Helical" evidence="7">
    <location>
        <begin position="768"/>
        <end position="788"/>
    </location>
</feature>
<dbReference type="PANTHER" id="PTHR33406:SF13">
    <property type="entry name" value="MEMBRANE PROTEIN YDFJ"/>
    <property type="match status" value="1"/>
</dbReference>
<evidence type="ECO:0000313" key="10">
    <source>
        <dbReference type="Proteomes" id="UP001267426"/>
    </source>
</evidence>
<evidence type="ECO:0000256" key="3">
    <source>
        <dbReference type="ARBA" id="ARBA00022692"/>
    </source>
</evidence>
<evidence type="ECO:0000256" key="7">
    <source>
        <dbReference type="SAM" id="Phobius"/>
    </source>
</evidence>
<evidence type="ECO:0000313" key="9">
    <source>
        <dbReference type="EMBL" id="MDT0630180.1"/>
    </source>
</evidence>
<dbReference type="InterPro" id="IPR004869">
    <property type="entry name" value="MMPL_dom"/>
</dbReference>
<keyword evidence="10" id="KW-1185">Reference proteome</keyword>
<accession>A0ABU3BLM1</accession>
<dbReference type="InterPro" id="IPR050545">
    <property type="entry name" value="Mycobact_MmpL"/>
</dbReference>
<feature type="transmembrane region" description="Helical" evidence="7">
    <location>
        <begin position="794"/>
        <end position="817"/>
    </location>
</feature>
<gene>
    <name evidence="9" type="ORF">RM540_00330</name>
</gene>
<reference evidence="9 10" key="1">
    <citation type="submission" date="2023-09" db="EMBL/GenBank/DDBJ databases">
        <authorList>
            <person name="Rey-Velasco X."/>
        </authorList>
    </citation>
    <scope>NUCLEOTIDE SEQUENCE [LARGE SCALE GENOMIC DNA]</scope>
    <source>
        <strain evidence="9 10">F394</strain>
    </source>
</reference>
<feature type="domain" description="SSD" evidence="8">
    <location>
        <begin position="323"/>
        <end position="430"/>
    </location>
</feature>
<protein>
    <submittedName>
        <fullName evidence="9">MMPL family transporter</fullName>
    </submittedName>
</protein>
<feature type="region of interest" description="Disordered" evidence="6">
    <location>
        <begin position="830"/>
        <end position="858"/>
    </location>
</feature>
<feature type="transmembrane region" description="Helical" evidence="7">
    <location>
        <begin position="676"/>
        <end position="693"/>
    </location>
</feature>
<comment type="subcellular location">
    <subcellularLocation>
        <location evidence="1">Cell membrane</location>
        <topology evidence="1">Multi-pass membrane protein</topology>
    </subcellularLocation>
</comment>
<feature type="transmembrane region" description="Helical" evidence="7">
    <location>
        <begin position="331"/>
        <end position="353"/>
    </location>
</feature>
<dbReference type="Pfam" id="PF03176">
    <property type="entry name" value="MMPL"/>
    <property type="match status" value="2"/>
</dbReference>
<keyword evidence="2" id="KW-1003">Cell membrane</keyword>
<feature type="transmembrane region" description="Helical" evidence="7">
    <location>
        <begin position="408"/>
        <end position="431"/>
    </location>
</feature>
<feature type="transmembrane region" description="Helical" evidence="7">
    <location>
        <begin position="700"/>
        <end position="720"/>
    </location>
</feature>
<dbReference type="RefSeq" id="WP_311661128.1">
    <property type="nucleotide sequence ID" value="NZ_JAVRHT010000001.1"/>
</dbReference>
<feature type="transmembrane region" description="Helical" evidence="7">
    <location>
        <begin position="297"/>
        <end position="319"/>
    </location>
</feature>
<keyword evidence="4 7" id="KW-1133">Transmembrane helix</keyword>
<evidence type="ECO:0000256" key="5">
    <source>
        <dbReference type="ARBA" id="ARBA00023136"/>
    </source>
</evidence>
<keyword evidence="5 7" id="KW-0472">Membrane</keyword>
<name>A0ABU3BLM1_9BACT</name>
<proteinExistence type="predicted"/>